<reference evidence="1 2" key="1">
    <citation type="submission" date="2018-12" db="EMBL/GenBank/DDBJ databases">
        <authorList>
            <person name="Tiukova I."/>
            <person name="Dainat J."/>
        </authorList>
    </citation>
    <scope>NUCLEOTIDE SEQUENCE [LARGE SCALE GENOMIC DNA]</scope>
</reference>
<gene>
    <name evidence="1" type="ORF">BRENAR_LOCUS1723</name>
</gene>
<keyword evidence="2" id="KW-1185">Reference proteome</keyword>
<name>A0A448YJD9_BRENA</name>
<dbReference type="InParanoid" id="A0A448YJD9"/>
<dbReference type="STRING" id="13370.A0A448YJD9"/>
<accession>A0A448YJD9</accession>
<dbReference type="OrthoDB" id="3986994at2759"/>
<protein>
    <submittedName>
        <fullName evidence="1">DEKNAAC101890</fullName>
    </submittedName>
</protein>
<proteinExistence type="predicted"/>
<dbReference type="Proteomes" id="UP000290900">
    <property type="component" value="Unassembled WGS sequence"/>
</dbReference>
<evidence type="ECO:0000313" key="1">
    <source>
        <dbReference type="EMBL" id="VEU20988.1"/>
    </source>
</evidence>
<dbReference type="AlphaFoldDB" id="A0A448YJD9"/>
<organism evidence="1 2">
    <name type="scientific">Brettanomyces naardenensis</name>
    <name type="common">Yeast</name>
    <dbReference type="NCBI Taxonomy" id="13370"/>
    <lineage>
        <taxon>Eukaryota</taxon>
        <taxon>Fungi</taxon>
        <taxon>Dikarya</taxon>
        <taxon>Ascomycota</taxon>
        <taxon>Saccharomycotina</taxon>
        <taxon>Pichiomycetes</taxon>
        <taxon>Pichiales</taxon>
        <taxon>Pichiaceae</taxon>
        <taxon>Brettanomyces</taxon>
    </lineage>
</organism>
<evidence type="ECO:0000313" key="2">
    <source>
        <dbReference type="Proteomes" id="UP000290900"/>
    </source>
</evidence>
<dbReference type="EMBL" id="CAACVR010000008">
    <property type="protein sequence ID" value="VEU20988.1"/>
    <property type="molecule type" value="Genomic_DNA"/>
</dbReference>
<sequence length="170" mass="19249">MSKTPAFITEMDSKPLVDGYPSNAPPYEGTIDMATLENAYYEAESSGALCESLVVRLLSSTEMIEFASSFYDIACRHEVVKGCLDSFMTLKSIIMWIYVLQTLEEQGKLCPGDSDIIAKAKERVIGRFDVGRLDERLNKEVEFDEMFDNMFGGDWLQSYLRNYERGDQAS</sequence>